<evidence type="ECO:0000313" key="15">
    <source>
        <dbReference type="Proteomes" id="UP001642360"/>
    </source>
</evidence>
<dbReference type="SUPFAM" id="SSF54211">
    <property type="entry name" value="Ribosomal protein S5 domain 2-like"/>
    <property type="match status" value="1"/>
</dbReference>
<keyword evidence="4" id="KW-0540">Nuclease</keyword>
<keyword evidence="8" id="KW-0694">RNA-binding</keyword>
<evidence type="ECO:0000313" key="14">
    <source>
        <dbReference type="EMBL" id="CAK9188468.1"/>
    </source>
</evidence>
<keyword evidence="6" id="KW-0271">Exosome</keyword>
<dbReference type="SUPFAM" id="SSF55666">
    <property type="entry name" value="Ribonuclease PH domain 2-like"/>
    <property type="match status" value="1"/>
</dbReference>
<name>A0ABC8V573_9AQUA</name>
<evidence type="ECO:0000256" key="5">
    <source>
        <dbReference type="ARBA" id="ARBA00022801"/>
    </source>
</evidence>
<dbReference type="InterPro" id="IPR027408">
    <property type="entry name" value="PNPase/RNase_PH_dom_sf"/>
</dbReference>
<evidence type="ECO:0000256" key="11">
    <source>
        <dbReference type="ARBA" id="ARBA00077932"/>
    </source>
</evidence>
<dbReference type="GO" id="GO:0006364">
    <property type="term" value="P:rRNA processing"/>
    <property type="evidence" value="ECO:0007669"/>
    <property type="project" value="UniProtKB-KW"/>
</dbReference>
<dbReference type="FunFam" id="3.30.230.70:FF:000021">
    <property type="entry name" value="Exosome complex exonuclease RRP46 homolog"/>
    <property type="match status" value="1"/>
</dbReference>
<dbReference type="Proteomes" id="UP001642360">
    <property type="component" value="Unassembled WGS sequence"/>
</dbReference>
<evidence type="ECO:0000256" key="9">
    <source>
        <dbReference type="ARBA" id="ARBA00023242"/>
    </source>
</evidence>
<dbReference type="Gene3D" id="3.30.230.70">
    <property type="entry name" value="GHMP Kinase, N-terminal domain"/>
    <property type="match status" value="1"/>
</dbReference>
<evidence type="ECO:0000259" key="13">
    <source>
        <dbReference type="Pfam" id="PF01138"/>
    </source>
</evidence>
<dbReference type="PANTHER" id="PTHR11953">
    <property type="entry name" value="EXOSOME COMPLEX COMPONENT"/>
    <property type="match status" value="1"/>
</dbReference>
<evidence type="ECO:0000256" key="6">
    <source>
        <dbReference type="ARBA" id="ARBA00022835"/>
    </source>
</evidence>
<dbReference type="GO" id="GO:0004527">
    <property type="term" value="F:exonuclease activity"/>
    <property type="evidence" value="ECO:0007669"/>
    <property type="project" value="UniProtKB-KW"/>
</dbReference>
<evidence type="ECO:0000256" key="10">
    <source>
        <dbReference type="ARBA" id="ARBA00074659"/>
    </source>
</evidence>
<dbReference type="GO" id="GO:0005730">
    <property type="term" value="C:nucleolus"/>
    <property type="evidence" value="ECO:0007669"/>
    <property type="project" value="UniProtKB-SubCell"/>
</dbReference>
<dbReference type="InterPro" id="IPR036345">
    <property type="entry name" value="ExoRNase_PH_dom2_sf"/>
</dbReference>
<reference evidence="14 15" key="1">
    <citation type="submission" date="2024-02" db="EMBL/GenBank/DDBJ databases">
        <authorList>
            <person name="Vignale AGUSTIN F."/>
            <person name="Sosa J E."/>
            <person name="Modenutti C."/>
        </authorList>
    </citation>
    <scope>NUCLEOTIDE SEQUENCE [LARGE SCALE GENOMIC DNA]</scope>
</reference>
<comment type="subcellular location">
    <subcellularLocation>
        <location evidence="1">Nucleus</location>
        <location evidence="1">Nucleolus</location>
    </subcellularLocation>
</comment>
<dbReference type="GO" id="GO:0000178">
    <property type="term" value="C:exosome (RNase complex)"/>
    <property type="evidence" value="ECO:0007669"/>
    <property type="project" value="UniProtKB-KW"/>
</dbReference>
<dbReference type="InterPro" id="IPR020568">
    <property type="entry name" value="Ribosomal_Su5_D2-typ_SF"/>
</dbReference>
<dbReference type="GO" id="GO:0003723">
    <property type="term" value="F:RNA binding"/>
    <property type="evidence" value="ECO:0007669"/>
    <property type="project" value="UniProtKB-KW"/>
</dbReference>
<proteinExistence type="inferred from homology"/>
<keyword evidence="7" id="KW-0269">Exonuclease</keyword>
<keyword evidence="5" id="KW-0378">Hydrolase</keyword>
<keyword evidence="15" id="KW-1185">Reference proteome</keyword>
<dbReference type="InterPro" id="IPR001247">
    <property type="entry name" value="ExoRNase_PH_dom1"/>
</dbReference>
<dbReference type="AlphaFoldDB" id="A0ABC8V573"/>
<keyword evidence="3" id="KW-0698">rRNA processing</keyword>
<sequence>MLVQRMEIDRADGRTPNQLRKLACSRNILNRAHGSASWSQGETKVLAAVYGPKAGTKKNENPEKACIEVIWKPKTGQIGKEEKEYEMVLKRTLQNMCLLTVHPNTTTSIIIQVVNDDGALLPCAINAACAALVDAGIPLKHLAVAICCCLAESGRVILDPNKTEEQRLKAFVYLVFPNSIQSVLPEGALQVGGEPYEHGIITSVTHGLMSVDEYFFCLERGRAASAKLSDFLRRSLQLQVPSESSKTG</sequence>
<dbReference type="PANTHER" id="PTHR11953:SF1">
    <property type="entry name" value="EXOSOME COMPLEX COMPONENT RRP46"/>
    <property type="match status" value="1"/>
</dbReference>
<evidence type="ECO:0000256" key="3">
    <source>
        <dbReference type="ARBA" id="ARBA00022552"/>
    </source>
</evidence>
<dbReference type="InterPro" id="IPR050080">
    <property type="entry name" value="RNase_PH"/>
</dbReference>
<keyword evidence="9" id="KW-0539">Nucleus</keyword>
<evidence type="ECO:0000256" key="7">
    <source>
        <dbReference type="ARBA" id="ARBA00022839"/>
    </source>
</evidence>
<evidence type="ECO:0000256" key="8">
    <source>
        <dbReference type="ARBA" id="ARBA00022884"/>
    </source>
</evidence>
<gene>
    <name evidence="14" type="ORF">ILEXP_LOCUS59152</name>
</gene>
<evidence type="ECO:0000256" key="12">
    <source>
        <dbReference type="ARBA" id="ARBA00083630"/>
    </source>
</evidence>
<dbReference type="Pfam" id="PF01138">
    <property type="entry name" value="RNase_PH"/>
    <property type="match status" value="1"/>
</dbReference>
<comment type="similarity">
    <text evidence="2">Belongs to the RNase PH family.</text>
</comment>
<evidence type="ECO:0000256" key="1">
    <source>
        <dbReference type="ARBA" id="ARBA00004604"/>
    </source>
</evidence>
<dbReference type="EMBL" id="CAUOFW020010490">
    <property type="protein sequence ID" value="CAK9188468.1"/>
    <property type="molecule type" value="Genomic_DNA"/>
</dbReference>
<evidence type="ECO:0000256" key="4">
    <source>
        <dbReference type="ARBA" id="ARBA00022722"/>
    </source>
</evidence>
<protein>
    <recommendedName>
        <fullName evidence="10">Exosome complex exonuclease RRP46 homolog</fullName>
    </recommendedName>
    <alternativeName>
        <fullName evidence="12">Exosome component 5</fullName>
    </alternativeName>
    <alternativeName>
        <fullName evidence="11">Ribosomal RNA-processing protein 46</fullName>
    </alternativeName>
</protein>
<feature type="domain" description="Exoribonuclease phosphorolytic" evidence="13">
    <location>
        <begin position="18"/>
        <end position="138"/>
    </location>
</feature>
<comment type="caution">
    <text evidence="14">The sequence shown here is derived from an EMBL/GenBank/DDBJ whole genome shotgun (WGS) entry which is preliminary data.</text>
</comment>
<accession>A0ABC8V573</accession>
<dbReference type="CDD" id="cd11372">
    <property type="entry name" value="RNase_PH_RRP46"/>
    <property type="match status" value="1"/>
</dbReference>
<organism evidence="14 15">
    <name type="scientific">Ilex paraguariensis</name>
    <name type="common">yerba mate</name>
    <dbReference type="NCBI Taxonomy" id="185542"/>
    <lineage>
        <taxon>Eukaryota</taxon>
        <taxon>Viridiplantae</taxon>
        <taxon>Streptophyta</taxon>
        <taxon>Embryophyta</taxon>
        <taxon>Tracheophyta</taxon>
        <taxon>Spermatophyta</taxon>
        <taxon>Magnoliopsida</taxon>
        <taxon>eudicotyledons</taxon>
        <taxon>Gunneridae</taxon>
        <taxon>Pentapetalae</taxon>
        <taxon>asterids</taxon>
        <taxon>campanulids</taxon>
        <taxon>Aquifoliales</taxon>
        <taxon>Aquifoliaceae</taxon>
        <taxon>Ilex</taxon>
    </lineage>
</organism>
<evidence type="ECO:0000256" key="2">
    <source>
        <dbReference type="ARBA" id="ARBA00006678"/>
    </source>
</evidence>